<dbReference type="OrthoDB" id="5393654at2759"/>
<evidence type="ECO:0000256" key="1">
    <source>
        <dbReference type="SAM" id="MobiDB-lite"/>
    </source>
</evidence>
<protein>
    <recommendedName>
        <fullName evidence="4">Geranylgeranyl pyrophosphate synthetase</fullName>
    </recommendedName>
</protein>
<reference evidence="2 3" key="1">
    <citation type="journal article" date="2016" name="Fungal Biol.">
        <title>The genome of Xylona heveae provides a window into fungal endophytism.</title>
        <authorList>
            <person name="Gazis R."/>
            <person name="Kuo A."/>
            <person name="Riley R."/>
            <person name="LaButti K."/>
            <person name="Lipzen A."/>
            <person name="Lin J."/>
            <person name="Amirebrahimi M."/>
            <person name="Hesse C.N."/>
            <person name="Spatafora J.W."/>
            <person name="Henrissat B."/>
            <person name="Hainaut M."/>
            <person name="Grigoriev I.V."/>
            <person name="Hibbett D.S."/>
        </authorList>
    </citation>
    <scope>NUCLEOTIDE SEQUENCE [LARGE SCALE GENOMIC DNA]</scope>
    <source>
        <strain evidence="2 3">TC161</strain>
    </source>
</reference>
<feature type="compositionally biased region" description="Polar residues" evidence="1">
    <location>
        <begin position="1"/>
        <end position="15"/>
    </location>
</feature>
<dbReference type="RefSeq" id="XP_018185403.1">
    <property type="nucleotide sequence ID" value="XM_018336321.1"/>
</dbReference>
<accession>A0A165A260</accession>
<proteinExistence type="predicted"/>
<feature type="region of interest" description="Disordered" evidence="1">
    <location>
        <begin position="1"/>
        <end position="47"/>
    </location>
</feature>
<dbReference type="InParanoid" id="A0A165A260"/>
<evidence type="ECO:0008006" key="4">
    <source>
        <dbReference type="Google" id="ProtNLM"/>
    </source>
</evidence>
<evidence type="ECO:0000313" key="2">
    <source>
        <dbReference type="EMBL" id="KZF19848.1"/>
    </source>
</evidence>
<feature type="compositionally biased region" description="Low complexity" evidence="1">
    <location>
        <begin position="306"/>
        <end position="329"/>
    </location>
</feature>
<gene>
    <name evidence="2" type="ORF">L228DRAFT_285255</name>
</gene>
<dbReference type="GeneID" id="28901458"/>
<feature type="compositionally biased region" description="Polar residues" evidence="1">
    <location>
        <begin position="264"/>
        <end position="273"/>
    </location>
</feature>
<name>A0A165A260_XYLHT</name>
<feature type="region of interest" description="Disordered" evidence="1">
    <location>
        <begin position="306"/>
        <end position="335"/>
    </location>
</feature>
<sequence>MYVNRQSNRGSSSTPGRGAGRGYFARGRSNFRGRPVEVPRAASPPLGEILERVQTHETDLIEFSDSEDENDNKEQEHSASLKIVNCKDVATFNWMNKATPTILVPGKPPAWTPLHSPRRLPEDGGAYFRDKNAAQYPSRPIEPAVQALLTLNPNFPTSSIDIFACNSTLGNLLRHVFNRVERPFRFLVEAVGNTVFFVRRENSPTQLIDAVRGFGHTFPEAYTTWESDVRGSDTHQRIVQYEFGGLNFLVRFAADGYYKDLVPNDTTPGSKLSDSPKPTDESSIDDTLALALGESTIASRLSTSITLSSSSSSPSLSLSSSSSPSSTSSPQVQKEQKLTILQDGSQLIPRAAVFDIKTRSVRKKDTGILAGELPRLWAAQNPNFVLAYHQSGLFEDIEETDIRDDIQRWERRNEDALRTYADLLKKIITFARARKDGKFEVVCSAVDGLVFREQGGDDVSSTLSSAVQDRWLGKKHPVKE</sequence>
<evidence type="ECO:0000313" key="3">
    <source>
        <dbReference type="Proteomes" id="UP000076632"/>
    </source>
</evidence>
<organism evidence="2 3">
    <name type="scientific">Xylona heveae (strain CBS 132557 / TC161)</name>
    <dbReference type="NCBI Taxonomy" id="1328760"/>
    <lineage>
        <taxon>Eukaryota</taxon>
        <taxon>Fungi</taxon>
        <taxon>Dikarya</taxon>
        <taxon>Ascomycota</taxon>
        <taxon>Pezizomycotina</taxon>
        <taxon>Xylonomycetes</taxon>
        <taxon>Xylonales</taxon>
        <taxon>Xylonaceae</taxon>
        <taxon>Xylona</taxon>
    </lineage>
</organism>
<dbReference type="OMA" id="IVSVMKM"/>
<keyword evidence="3" id="KW-1185">Reference proteome</keyword>
<dbReference type="Proteomes" id="UP000076632">
    <property type="component" value="Unassembled WGS sequence"/>
</dbReference>
<feature type="region of interest" description="Disordered" evidence="1">
    <location>
        <begin position="264"/>
        <end position="284"/>
    </location>
</feature>
<dbReference type="STRING" id="1328760.A0A165A260"/>
<dbReference type="AlphaFoldDB" id="A0A165A260"/>
<dbReference type="EMBL" id="KV407464">
    <property type="protein sequence ID" value="KZF19848.1"/>
    <property type="molecule type" value="Genomic_DNA"/>
</dbReference>
<dbReference type="PANTHER" id="PTHR35179:SF2">
    <property type="entry name" value="START DOMAIN-CONTAINING PROTEIN"/>
    <property type="match status" value="1"/>
</dbReference>
<dbReference type="PANTHER" id="PTHR35179">
    <property type="entry name" value="PROTEIN CBG02620"/>
    <property type="match status" value="1"/>
</dbReference>